<reference evidence="10" key="1">
    <citation type="submission" date="2008-05" db="EMBL/GenBank/DDBJ databases">
        <title>Genome sequence of Riesia pediculicola USDA.</title>
        <authorList>
            <person name="Kirkness E.F."/>
        </authorList>
    </citation>
    <scope>NUCLEOTIDE SEQUENCE [LARGE SCALE GENOMIC DNA]</scope>
    <source>
        <strain evidence="10">USDA</strain>
    </source>
</reference>
<dbReference type="PROSITE" id="PS50035">
    <property type="entry name" value="PLD"/>
    <property type="match status" value="2"/>
</dbReference>
<evidence type="ECO:0000256" key="8">
    <source>
        <dbReference type="NCBIfam" id="TIGR04265"/>
    </source>
</evidence>
<dbReference type="KEGG" id="rip:RIEPE_0296"/>
<dbReference type="InterPro" id="IPR025202">
    <property type="entry name" value="PLD-like_dom"/>
</dbReference>
<evidence type="ECO:0000256" key="2">
    <source>
        <dbReference type="ARBA" id="ARBA00022475"/>
    </source>
</evidence>
<organism evidence="10 11">
    <name type="scientific">Riesia pediculicola (strain USDA)</name>
    <dbReference type="NCBI Taxonomy" id="515618"/>
    <lineage>
        <taxon>Bacteria</taxon>
        <taxon>Pseudomonadati</taxon>
        <taxon>Pseudomonadota</taxon>
        <taxon>Gammaproteobacteria</taxon>
        <taxon>Enterobacterales</taxon>
        <taxon>Enterobacteriaceae</taxon>
        <taxon>Candidatus Riesia</taxon>
    </lineage>
</organism>
<dbReference type="AlphaFoldDB" id="D4G891"/>
<keyword evidence="6" id="KW-1133">Transmembrane helix</keyword>
<dbReference type="EMBL" id="CP001085">
    <property type="protein sequence ID" value="ADD79876.1"/>
    <property type="molecule type" value="Genomic_DNA"/>
</dbReference>
<keyword evidence="3 10" id="KW-0808">Transferase</keyword>
<proteinExistence type="predicted"/>
<protein>
    <recommendedName>
        <fullName evidence="8">Cardiolipin synthase</fullName>
        <ecNumber evidence="8">2.7.8.-</ecNumber>
    </recommendedName>
</protein>
<dbReference type="STRING" id="515618.RIEPE_0296"/>
<name>D4G891_RIEPU</name>
<dbReference type="NCBIfam" id="TIGR04265">
    <property type="entry name" value="bac_cardiolipin"/>
    <property type="match status" value="1"/>
</dbReference>
<dbReference type="SMART" id="SM00155">
    <property type="entry name" value="PLDc"/>
    <property type="match status" value="2"/>
</dbReference>
<evidence type="ECO:0000313" key="11">
    <source>
        <dbReference type="Proteomes" id="UP000001700"/>
    </source>
</evidence>
<sequence>MVFYIWMPGGLVDEVSRALIKASKRGVNCNLIIDYIGSRPFFKSFQLKEMKEAGIHLIKSLKVSLIYHLIFFYRLDSRQHKKMIIIDDNISYIGSMNMIDPDFHKDNYKKNYYPLLDVLVKIKGKEVSNILNHIYSFDWYIETGKKLRSDLKNKVDQPKIEILTSGIFFPKDLIKKFLLNFFKSARRKILITTPYFVLSQDIIKLICKISLNGINVLIILPKKNDSFFVHWASRNLYTILLKSGVKIYHLDHGFLHSKTITIDENISLVGSINLDIRSISVNLEIIAIVNDRSFQNQLIRIQKQYISCCRETNIHQWKQRPFWNKIIEKFCYLFRILL</sequence>
<keyword evidence="5" id="KW-0677">Repeat</keyword>
<keyword evidence="11" id="KW-1185">Reference proteome</keyword>
<evidence type="ECO:0000259" key="9">
    <source>
        <dbReference type="PROSITE" id="PS50035"/>
    </source>
</evidence>
<keyword evidence="2" id="KW-1003">Cell membrane</keyword>
<evidence type="ECO:0000256" key="4">
    <source>
        <dbReference type="ARBA" id="ARBA00022692"/>
    </source>
</evidence>
<feature type="domain" description="PLD phosphodiesterase" evidence="9">
    <location>
        <begin position="75"/>
        <end position="102"/>
    </location>
</feature>
<accession>D4G891</accession>
<dbReference type="GO" id="GO:0032049">
    <property type="term" value="P:cardiolipin biosynthetic process"/>
    <property type="evidence" value="ECO:0007669"/>
    <property type="project" value="UniProtKB-UniRule"/>
</dbReference>
<keyword evidence="7" id="KW-0472">Membrane</keyword>
<dbReference type="Gene3D" id="3.30.870.10">
    <property type="entry name" value="Endonuclease Chain A"/>
    <property type="match status" value="2"/>
</dbReference>
<dbReference type="EC" id="2.7.8.-" evidence="8"/>
<dbReference type="Proteomes" id="UP000001700">
    <property type="component" value="Chromosome"/>
</dbReference>
<dbReference type="CDD" id="cd09158">
    <property type="entry name" value="PLDc_EcCLS_like_2"/>
    <property type="match status" value="1"/>
</dbReference>
<dbReference type="GO" id="GO:0008808">
    <property type="term" value="F:cardiolipin synthase activity"/>
    <property type="evidence" value="ECO:0007669"/>
    <property type="project" value="UniProtKB-UniRule"/>
</dbReference>
<dbReference type="Pfam" id="PF13091">
    <property type="entry name" value="PLDc_2"/>
    <property type="match status" value="2"/>
</dbReference>
<evidence type="ECO:0000256" key="6">
    <source>
        <dbReference type="ARBA" id="ARBA00022989"/>
    </source>
</evidence>
<dbReference type="HOGENOM" id="CLU_038053_1_0_6"/>
<evidence type="ECO:0000256" key="5">
    <source>
        <dbReference type="ARBA" id="ARBA00022737"/>
    </source>
</evidence>
<evidence type="ECO:0000256" key="1">
    <source>
        <dbReference type="ARBA" id="ARBA00004236"/>
    </source>
</evidence>
<gene>
    <name evidence="10" type="ordered locus">RIEPE_0296</name>
</gene>
<dbReference type="InterPro" id="IPR001736">
    <property type="entry name" value="PLipase_D/transphosphatidylase"/>
</dbReference>
<evidence type="ECO:0000256" key="7">
    <source>
        <dbReference type="ARBA" id="ARBA00023136"/>
    </source>
</evidence>
<dbReference type="SUPFAM" id="SSF56024">
    <property type="entry name" value="Phospholipase D/nuclease"/>
    <property type="match status" value="2"/>
</dbReference>
<evidence type="ECO:0000313" key="10">
    <source>
        <dbReference type="EMBL" id="ADD79876.1"/>
    </source>
</evidence>
<dbReference type="PANTHER" id="PTHR21248:SF22">
    <property type="entry name" value="PHOSPHOLIPASE D"/>
    <property type="match status" value="1"/>
</dbReference>
<dbReference type="GO" id="GO:0005886">
    <property type="term" value="C:plasma membrane"/>
    <property type="evidence" value="ECO:0007669"/>
    <property type="project" value="UniProtKB-SubCell"/>
</dbReference>
<dbReference type="PANTHER" id="PTHR21248">
    <property type="entry name" value="CARDIOLIPIN SYNTHASE"/>
    <property type="match status" value="1"/>
</dbReference>
<evidence type="ECO:0000256" key="3">
    <source>
        <dbReference type="ARBA" id="ARBA00022679"/>
    </source>
</evidence>
<dbReference type="InterPro" id="IPR022924">
    <property type="entry name" value="Cardiolipin_synthase"/>
</dbReference>
<dbReference type="eggNOG" id="COG1502">
    <property type="taxonomic scope" value="Bacteria"/>
</dbReference>
<keyword evidence="4" id="KW-0812">Transmembrane</keyword>
<comment type="subcellular location">
    <subcellularLocation>
        <location evidence="1">Cell membrane</location>
    </subcellularLocation>
</comment>
<feature type="domain" description="PLD phosphodiesterase" evidence="9">
    <location>
        <begin position="251"/>
        <end position="278"/>
    </location>
</feature>